<keyword evidence="3" id="KW-0862">Zinc</keyword>
<sequence>MVRICVVKWCRNSNETGHSIHEFPSDLDVRRLWVDFVRLTRPHFPYPEPSSVICQNHFTGDDYTNWGQYVSGFAGRLILKRGAVPTVHPLPMVKPPSEDYFGGQHGSRISAVGTTYLVVNSAPKSDRRGAACQDLARVRIRNSLFYMGIVIKFNICKYTS</sequence>
<evidence type="ECO:0000256" key="4">
    <source>
        <dbReference type="ARBA" id="ARBA00023125"/>
    </source>
</evidence>
<keyword evidence="4 5" id="KW-0238">DNA-binding</keyword>
<dbReference type="SMART" id="SM00980">
    <property type="entry name" value="THAP"/>
    <property type="match status" value="1"/>
</dbReference>
<dbReference type="Pfam" id="PF05485">
    <property type="entry name" value="THAP"/>
    <property type="match status" value="1"/>
</dbReference>
<dbReference type="SMART" id="SM00692">
    <property type="entry name" value="DM3"/>
    <property type="match status" value="1"/>
</dbReference>
<evidence type="ECO:0000256" key="1">
    <source>
        <dbReference type="ARBA" id="ARBA00022723"/>
    </source>
</evidence>
<keyword evidence="2 5" id="KW-0863">Zinc-finger</keyword>
<dbReference type="EMBL" id="JAODUO010000023">
    <property type="protein sequence ID" value="KAK2192752.1"/>
    <property type="molecule type" value="Genomic_DNA"/>
</dbReference>
<dbReference type="GO" id="GO:0043565">
    <property type="term" value="F:sequence-specific DNA binding"/>
    <property type="evidence" value="ECO:0007669"/>
    <property type="project" value="InterPro"/>
</dbReference>
<accession>A0AAD9PDW8</accession>
<keyword evidence="8" id="KW-1185">Reference proteome</keyword>
<evidence type="ECO:0000313" key="7">
    <source>
        <dbReference type="EMBL" id="KAK2192752.1"/>
    </source>
</evidence>
<evidence type="ECO:0000313" key="8">
    <source>
        <dbReference type="Proteomes" id="UP001209878"/>
    </source>
</evidence>
<comment type="caution">
    <text evidence="7">The sequence shown here is derived from an EMBL/GenBank/DDBJ whole genome shotgun (WGS) entry which is preliminary data.</text>
</comment>
<protein>
    <recommendedName>
        <fullName evidence="6">THAP-type domain-containing protein</fullName>
    </recommendedName>
</protein>
<dbReference type="SUPFAM" id="SSF57716">
    <property type="entry name" value="Glucocorticoid receptor-like (DNA-binding domain)"/>
    <property type="match status" value="1"/>
</dbReference>
<evidence type="ECO:0000259" key="6">
    <source>
        <dbReference type="PROSITE" id="PS50950"/>
    </source>
</evidence>
<evidence type="ECO:0000256" key="5">
    <source>
        <dbReference type="PROSITE-ProRule" id="PRU00309"/>
    </source>
</evidence>
<dbReference type="GO" id="GO:0008270">
    <property type="term" value="F:zinc ion binding"/>
    <property type="evidence" value="ECO:0007669"/>
    <property type="project" value="UniProtKB-KW"/>
</dbReference>
<dbReference type="PROSITE" id="PS50950">
    <property type="entry name" value="ZF_THAP"/>
    <property type="match status" value="1"/>
</dbReference>
<feature type="domain" description="THAP-type" evidence="6">
    <location>
        <begin position="1"/>
        <end position="88"/>
    </location>
</feature>
<dbReference type="Gene3D" id="6.20.210.20">
    <property type="entry name" value="THAP domain"/>
    <property type="match status" value="1"/>
</dbReference>
<dbReference type="Proteomes" id="UP001209878">
    <property type="component" value="Unassembled WGS sequence"/>
</dbReference>
<evidence type="ECO:0000256" key="2">
    <source>
        <dbReference type="ARBA" id="ARBA00022771"/>
    </source>
</evidence>
<evidence type="ECO:0000256" key="3">
    <source>
        <dbReference type="ARBA" id="ARBA00022833"/>
    </source>
</evidence>
<reference evidence="7" key="1">
    <citation type="journal article" date="2023" name="Mol. Biol. Evol.">
        <title>Third-Generation Sequencing Reveals the Adaptive Role of the Epigenome in Three Deep-Sea Polychaetes.</title>
        <authorList>
            <person name="Perez M."/>
            <person name="Aroh O."/>
            <person name="Sun Y."/>
            <person name="Lan Y."/>
            <person name="Juniper S.K."/>
            <person name="Young C.R."/>
            <person name="Angers B."/>
            <person name="Qian P.Y."/>
        </authorList>
    </citation>
    <scope>NUCLEOTIDE SEQUENCE</scope>
    <source>
        <strain evidence="7">R07B-5</strain>
    </source>
</reference>
<dbReference type="PANTHER" id="PTHR46600:SF11">
    <property type="entry name" value="THAP DOMAIN-CONTAINING PROTEIN 10"/>
    <property type="match status" value="1"/>
</dbReference>
<keyword evidence="1" id="KW-0479">Metal-binding</keyword>
<dbReference type="InterPro" id="IPR026516">
    <property type="entry name" value="THAP1/10"/>
</dbReference>
<gene>
    <name evidence="7" type="ORF">NP493_23g02018</name>
</gene>
<dbReference type="InterPro" id="IPR038441">
    <property type="entry name" value="THAP_Znf_sf"/>
</dbReference>
<dbReference type="PANTHER" id="PTHR46600">
    <property type="entry name" value="THAP DOMAIN-CONTAINING"/>
    <property type="match status" value="1"/>
</dbReference>
<dbReference type="AlphaFoldDB" id="A0AAD9PDW8"/>
<organism evidence="7 8">
    <name type="scientific">Ridgeia piscesae</name>
    <name type="common">Tubeworm</name>
    <dbReference type="NCBI Taxonomy" id="27915"/>
    <lineage>
        <taxon>Eukaryota</taxon>
        <taxon>Metazoa</taxon>
        <taxon>Spiralia</taxon>
        <taxon>Lophotrochozoa</taxon>
        <taxon>Annelida</taxon>
        <taxon>Polychaeta</taxon>
        <taxon>Sedentaria</taxon>
        <taxon>Canalipalpata</taxon>
        <taxon>Sabellida</taxon>
        <taxon>Siboglinidae</taxon>
        <taxon>Ridgeia</taxon>
    </lineage>
</organism>
<name>A0AAD9PDW8_RIDPI</name>
<dbReference type="InterPro" id="IPR006612">
    <property type="entry name" value="THAP_Znf"/>
</dbReference>
<proteinExistence type="predicted"/>